<organism evidence="1 2">
    <name type="scientific">Tunturiibacter lichenicola</name>
    <dbReference type="NCBI Taxonomy" id="2051959"/>
    <lineage>
        <taxon>Bacteria</taxon>
        <taxon>Pseudomonadati</taxon>
        <taxon>Acidobacteriota</taxon>
        <taxon>Terriglobia</taxon>
        <taxon>Terriglobales</taxon>
        <taxon>Acidobacteriaceae</taxon>
        <taxon>Tunturiibacter</taxon>
    </lineage>
</organism>
<evidence type="ECO:0000313" key="2">
    <source>
        <dbReference type="Proteomes" id="UP000564385"/>
    </source>
</evidence>
<comment type="caution">
    <text evidence="1">The sequence shown here is derived from an EMBL/GenBank/DDBJ whole genome shotgun (WGS) entry which is preliminary data.</text>
</comment>
<evidence type="ECO:0000313" key="1">
    <source>
        <dbReference type="EMBL" id="NYF90582.1"/>
    </source>
</evidence>
<dbReference type="AlphaFoldDB" id="A0A852VMG3"/>
<sequence>MRVLSLRLLPLIVLVALIVLAVAPFVLAQSENKPEPPVVHSQDGGTSGRMESIFIPPLTGAPFSMMLVTEWSRPLGNGGSFTLVNKRRIVRDGRGRIYQERWLLVPKGSKIESRMDVIQITDPKEHTWLNCGVDEKVCEVRPYGLVPEMVYKPGMGTTGPLPDGQGFRQHDDLGLSNSNGVDTIGYRETVTLNPGVLGNDLPMVSTREFWYSAKLGINLISKVDDPTSGKQFFSATELTTSEPDPRYFVVPEGYKVVDRRKGEEKPN</sequence>
<gene>
    <name evidence="1" type="ORF">HDF08_002684</name>
</gene>
<reference evidence="1 2" key="1">
    <citation type="submission" date="2020-07" db="EMBL/GenBank/DDBJ databases">
        <title>Genomic Encyclopedia of Type Strains, Phase IV (KMG-V): Genome sequencing to study the core and pangenomes of soil and plant-associated prokaryotes.</title>
        <authorList>
            <person name="Whitman W."/>
        </authorList>
    </citation>
    <scope>NUCLEOTIDE SEQUENCE [LARGE SCALE GENOMIC DNA]</scope>
    <source>
        <strain evidence="1 2">M8UP22</strain>
    </source>
</reference>
<dbReference type="Proteomes" id="UP000564385">
    <property type="component" value="Unassembled WGS sequence"/>
</dbReference>
<accession>A0A852VMG3</accession>
<name>A0A852VMG3_9BACT</name>
<protein>
    <submittedName>
        <fullName evidence="1">Uncharacterized protein</fullName>
    </submittedName>
</protein>
<proteinExistence type="predicted"/>
<dbReference type="EMBL" id="JACCCU010000002">
    <property type="protein sequence ID" value="NYF90582.1"/>
    <property type="molecule type" value="Genomic_DNA"/>
</dbReference>